<name>A0A3N6PTL8_9CYAN</name>
<feature type="non-terminal residue" evidence="1">
    <location>
        <position position="1"/>
    </location>
</feature>
<protein>
    <submittedName>
        <fullName evidence="1">Uncharacterized protein</fullName>
    </submittedName>
</protein>
<evidence type="ECO:0000313" key="2">
    <source>
        <dbReference type="Proteomes" id="UP000269154"/>
    </source>
</evidence>
<evidence type="ECO:0000313" key="1">
    <source>
        <dbReference type="EMBL" id="RQH19336.1"/>
    </source>
</evidence>
<dbReference type="Proteomes" id="UP000269154">
    <property type="component" value="Unassembled WGS sequence"/>
</dbReference>
<sequence>NIKMLRLKLKSLRVREERSNLRKEYKDSGFTEDLDLSLILLANHPKYLFILCMEYFGRIFIALKGSLSGNNGFEVSRLAFL</sequence>
<reference evidence="1 2" key="1">
    <citation type="journal article" date="2018" name="ACS Chem. Biol.">
        <title>Ketoreductase domain dysfunction expands chemodiversity: malyngamide biosynthesis in the cyanobacterium Okeania hirsuta.</title>
        <authorList>
            <person name="Moss N.A."/>
            <person name="Leao T."/>
            <person name="Rankin M."/>
            <person name="McCullough T.M."/>
            <person name="Qu P."/>
            <person name="Korobeynikov A."/>
            <person name="Smith J.L."/>
            <person name="Gerwick L."/>
            <person name="Gerwick W.H."/>
        </authorList>
    </citation>
    <scope>NUCLEOTIDE SEQUENCE [LARGE SCALE GENOMIC DNA]</scope>
    <source>
        <strain evidence="1 2">PAB10Feb10-1</strain>
    </source>
</reference>
<proteinExistence type="predicted"/>
<comment type="caution">
    <text evidence="1">The sequence shown here is derived from an EMBL/GenBank/DDBJ whole genome shotgun (WGS) entry which is preliminary data.</text>
</comment>
<accession>A0A3N6PTL8</accession>
<organism evidence="1 2">
    <name type="scientific">Okeania hirsuta</name>
    <dbReference type="NCBI Taxonomy" id="1458930"/>
    <lineage>
        <taxon>Bacteria</taxon>
        <taxon>Bacillati</taxon>
        <taxon>Cyanobacteriota</taxon>
        <taxon>Cyanophyceae</taxon>
        <taxon>Oscillatoriophycideae</taxon>
        <taxon>Oscillatoriales</taxon>
        <taxon>Microcoleaceae</taxon>
        <taxon>Okeania</taxon>
    </lineage>
</organism>
<dbReference type="EMBL" id="RCBY01000450">
    <property type="protein sequence ID" value="RQH19336.1"/>
    <property type="molecule type" value="Genomic_DNA"/>
</dbReference>
<gene>
    <name evidence="1" type="ORF">D5R40_32565</name>
</gene>
<keyword evidence="2" id="KW-1185">Reference proteome</keyword>
<dbReference type="AlphaFoldDB" id="A0A3N6PTL8"/>